<dbReference type="CDD" id="cd03528">
    <property type="entry name" value="Rieske_RO_ferredoxin"/>
    <property type="match status" value="1"/>
</dbReference>
<keyword evidence="3" id="KW-0408">Iron</keyword>
<dbReference type="SUPFAM" id="SSF50022">
    <property type="entry name" value="ISP domain"/>
    <property type="match status" value="1"/>
</dbReference>
<evidence type="ECO:0000313" key="9">
    <source>
        <dbReference type="Proteomes" id="UP000838100"/>
    </source>
</evidence>
<dbReference type="Gene3D" id="2.102.10.10">
    <property type="entry name" value="Rieske [2Fe-2S] iron-sulphur domain"/>
    <property type="match status" value="1"/>
</dbReference>
<dbReference type="RefSeq" id="WP_237443671.1">
    <property type="nucleotide sequence ID" value="NZ_CAKLPX010000001.1"/>
</dbReference>
<dbReference type="PANTHER" id="PTHR21496:SF0">
    <property type="entry name" value="RIESKE DOMAIN-CONTAINING PROTEIN"/>
    <property type="match status" value="1"/>
</dbReference>
<keyword evidence="1" id="KW-0001">2Fe-2S</keyword>
<dbReference type="InterPro" id="IPR017941">
    <property type="entry name" value="Rieske_2Fe-2S"/>
</dbReference>
<gene>
    <name evidence="8" type="primary">hcaC</name>
    <name evidence="8" type="ORF">SIN8267_01109</name>
</gene>
<evidence type="ECO:0000256" key="5">
    <source>
        <dbReference type="ARBA" id="ARBA00034078"/>
    </source>
</evidence>
<name>A0ABN8EF36_9GAMM</name>
<proteinExistence type="inferred from homology"/>
<accession>A0ABN8EF36</accession>
<dbReference type="InterPro" id="IPR036922">
    <property type="entry name" value="Rieske_2Fe-2S_sf"/>
</dbReference>
<sequence length="104" mass="11127">MDDNKLQLIASTGSIPAGKTQCVTVDGQEILLCHSKEGWYAIDNMCSHAKARLSEGKLKGCKVLCPLHGAAFDIRDGAALSKPASIPLKTYPLKITGDDIFIVL</sequence>
<evidence type="ECO:0000313" key="8">
    <source>
        <dbReference type="EMBL" id="CAH0991008.1"/>
    </source>
</evidence>
<dbReference type="PROSITE" id="PS51296">
    <property type="entry name" value="RIESKE"/>
    <property type="match status" value="1"/>
</dbReference>
<keyword evidence="8" id="KW-0560">Oxidoreductase</keyword>
<evidence type="ECO:0000256" key="6">
    <source>
        <dbReference type="ARBA" id="ARBA00038001"/>
    </source>
</evidence>
<keyword evidence="4" id="KW-0411">Iron-sulfur</keyword>
<reference evidence="8" key="1">
    <citation type="submission" date="2021-12" db="EMBL/GenBank/DDBJ databases">
        <authorList>
            <person name="Rodrigo-Torres L."/>
            <person name="Arahal R. D."/>
            <person name="Lucena T."/>
        </authorList>
    </citation>
    <scope>NUCLEOTIDE SEQUENCE</scope>
    <source>
        <strain evidence="8">CECT 8267</strain>
    </source>
</reference>
<evidence type="ECO:0000256" key="2">
    <source>
        <dbReference type="ARBA" id="ARBA00022723"/>
    </source>
</evidence>
<dbReference type="GO" id="GO:0051213">
    <property type="term" value="F:dioxygenase activity"/>
    <property type="evidence" value="ECO:0007669"/>
    <property type="project" value="UniProtKB-KW"/>
</dbReference>
<dbReference type="Pfam" id="PF00355">
    <property type="entry name" value="Rieske"/>
    <property type="match status" value="1"/>
</dbReference>
<evidence type="ECO:0000256" key="3">
    <source>
        <dbReference type="ARBA" id="ARBA00023004"/>
    </source>
</evidence>
<protein>
    <submittedName>
        <fullName evidence="8">3-phenylpropionate/cinnamic acid dioxygenase ferredoxin subunit</fullName>
    </submittedName>
</protein>
<dbReference type="Proteomes" id="UP000838100">
    <property type="component" value="Unassembled WGS sequence"/>
</dbReference>
<keyword evidence="8" id="KW-0223">Dioxygenase</keyword>
<comment type="caution">
    <text evidence="8">The sequence shown here is derived from an EMBL/GenBank/DDBJ whole genome shotgun (WGS) entry which is preliminary data.</text>
</comment>
<keyword evidence="9" id="KW-1185">Reference proteome</keyword>
<evidence type="ECO:0000256" key="1">
    <source>
        <dbReference type="ARBA" id="ARBA00022714"/>
    </source>
</evidence>
<organism evidence="8 9">
    <name type="scientific">Sinobacterium norvegicum</name>
    <dbReference type="NCBI Taxonomy" id="1641715"/>
    <lineage>
        <taxon>Bacteria</taxon>
        <taxon>Pseudomonadati</taxon>
        <taxon>Pseudomonadota</taxon>
        <taxon>Gammaproteobacteria</taxon>
        <taxon>Cellvibrionales</taxon>
        <taxon>Spongiibacteraceae</taxon>
        <taxon>Sinobacterium</taxon>
    </lineage>
</organism>
<evidence type="ECO:0000259" key="7">
    <source>
        <dbReference type="PROSITE" id="PS51296"/>
    </source>
</evidence>
<feature type="domain" description="Rieske" evidence="7">
    <location>
        <begin position="7"/>
        <end position="102"/>
    </location>
</feature>
<keyword evidence="2" id="KW-0479">Metal-binding</keyword>
<evidence type="ECO:0000256" key="4">
    <source>
        <dbReference type="ARBA" id="ARBA00023014"/>
    </source>
</evidence>
<comment type="cofactor">
    <cofactor evidence="5">
        <name>[2Fe-2S] cluster</name>
        <dbReference type="ChEBI" id="CHEBI:190135"/>
    </cofactor>
</comment>
<comment type="similarity">
    <text evidence="6">Belongs to the bacterial ring-hydroxylating dioxygenase ferredoxin component family.</text>
</comment>
<dbReference type="PANTHER" id="PTHR21496">
    <property type="entry name" value="FERREDOXIN-RELATED"/>
    <property type="match status" value="1"/>
</dbReference>
<dbReference type="EMBL" id="CAKLPX010000001">
    <property type="protein sequence ID" value="CAH0991008.1"/>
    <property type="molecule type" value="Genomic_DNA"/>
</dbReference>